<dbReference type="PIRSF" id="PIRSF036962">
    <property type="entry name" value="UCP036962_SignTr_Ycf55"/>
    <property type="match status" value="1"/>
</dbReference>
<accession>A0A2S1FX05</accession>
<keyword evidence="2" id="KW-0150">Chloroplast</keyword>
<keyword evidence="1" id="KW-0472">Membrane</keyword>
<geneLocation type="chloroplast" evidence="2"/>
<proteinExistence type="predicted"/>
<dbReference type="GeneID" id="36944952"/>
<reference evidence="2" key="1">
    <citation type="submission" date="2017-12" db="EMBL/GenBank/DDBJ databases">
        <title>Complete Sequences of the chloroplast DNA of the Grateloupia filicina.</title>
        <authorList>
            <person name="Liu T."/>
            <person name="Liu C."/>
            <person name="Li Y."/>
        </authorList>
    </citation>
    <scope>NUCLEOTIDE SEQUENCE</scope>
</reference>
<protein>
    <submittedName>
        <fullName evidence="2">Ycf55</fullName>
    </submittedName>
</protein>
<dbReference type="RefSeq" id="YP_009488629.1">
    <property type="nucleotide sequence ID" value="NC_037841.1"/>
</dbReference>
<dbReference type="EMBL" id="MG598531">
    <property type="protein sequence ID" value="AWD77299.1"/>
    <property type="molecule type" value="Genomic_DNA"/>
</dbReference>
<gene>
    <name evidence="2" type="primary">ycf55</name>
    <name evidence="2" type="ORF">Grafi_p059</name>
</gene>
<dbReference type="InterPro" id="IPR017077">
    <property type="entry name" value="Uncharacterised_Ycf55_algae"/>
</dbReference>
<evidence type="ECO:0000313" key="2">
    <source>
        <dbReference type="EMBL" id="AWD77299.1"/>
    </source>
</evidence>
<keyword evidence="1" id="KW-0812">Transmembrane</keyword>
<dbReference type="Pfam" id="PF12452">
    <property type="entry name" value="DUF3685"/>
    <property type="match status" value="1"/>
</dbReference>
<keyword evidence="1" id="KW-1133">Transmembrane helix</keyword>
<dbReference type="AlphaFoldDB" id="A0A2S1FX05"/>
<organism evidence="2">
    <name type="scientific">Grateloupia filicina</name>
    <dbReference type="NCBI Taxonomy" id="31455"/>
    <lineage>
        <taxon>Eukaryota</taxon>
        <taxon>Rhodophyta</taxon>
        <taxon>Florideophyceae</taxon>
        <taxon>Rhodymeniophycidae</taxon>
        <taxon>Halymeniales</taxon>
        <taxon>Halymeniaceae</taxon>
        <taxon>Grateloupia</taxon>
    </lineage>
</organism>
<name>A0A2S1FX05_9FLOR</name>
<evidence type="ECO:0000256" key="1">
    <source>
        <dbReference type="SAM" id="Phobius"/>
    </source>
</evidence>
<dbReference type="InterPro" id="IPR022552">
    <property type="entry name" value="UPF_Ycf55"/>
</dbReference>
<keyword evidence="2" id="KW-0934">Plastid</keyword>
<feature type="transmembrane region" description="Helical" evidence="1">
    <location>
        <begin position="295"/>
        <end position="315"/>
    </location>
</feature>
<sequence length="324" mass="38184">MVEYWPNKQGIQLNNEVARLFLTTKQKFRHNLVNTTNTQLYTDILDNSSRHKLFSTILVQLELLILDIIELDLSTNHIKLLNYKILCDLNQKSLNSFIKMLKFKNNPIKFIDQPEYFFSRRLLSEHRLILEHLLIYLTFGSSYVTCQSFIFNNQKTPKKHVAILLENLIIHVSNSVIFMLFESLKSLSNILDFLIYHQLCNSIFTSTRSLALFRNSLIWQNVTYFYIIQPRIIYNGRYQIWLINSNGIQTKYIHISRLNDLPKLSTLKLLSIFLIEIQDLLLPKIENFLLILSRILLYILIHILGNSAIFIIRIITSSLYGIKK</sequence>